<dbReference type="EMBL" id="ATLV01024506">
    <property type="status" value="NOT_ANNOTATED_CDS"/>
    <property type="molecule type" value="Genomic_DNA"/>
</dbReference>
<proteinExistence type="predicted"/>
<dbReference type="AlphaFoldDB" id="A0A084WMS3"/>
<protein>
    <submittedName>
        <fullName evidence="1 2">Uncharacterized protein</fullName>
    </submittedName>
</protein>
<evidence type="ECO:0000313" key="1">
    <source>
        <dbReference type="EMBL" id="KFB51517.1"/>
    </source>
</evidence>
<evidence type="ECO:0000313" key="3">
    <source>
        <dbReference type="Proteomes" id="UP000030765"/>
    </source>
</evidence>
<dbReference type="EMBL" id="KE525352">
    <property type="protein sequence ID" value="KFB51517.1"/>
    <property type="molecule type" value="Genomic_DNA"/>
</dbReference>
<dbReference type="EnsemblMetazoa" id="ASIC019578-RA">
    <property type="protein sequence ID" value="ASIC019578-PA"/>
    <property type="gene ID" value="ASIC019578"/>
</dbReference>
<gene>
    <name evidence="1" type="ORF">ZHAS_00019578</name>
</gene>
<keyword evidence="3" id="KW-1185">Reference proteome</keyword>
<reference evidence="2" key="2">
    <citation type="submission" date="2020-05" db="UniProtKB">
        <authorList>
            <consortium name="EnsemblMetazoa"/>
        </authorList>
    </citation>
    <scope>IDENTIFICATION</scope>
</reference>
<reference evidence="1 3" key="1">
    <citation type="journal article" date="2014" name="BMC Genomics">
        <title>Genome sequence of Anopheles sinensis provides insight into genetics basis of mosquito competence for malaria parasites.</title>
        <authorList>
            <person name="Zhou D."/>
            <person name="Zhang D."/>
            <person name="Ding G."/>
            <person name="Shi L."/>
            <person name="Hou Q."/>
            <person name="Ye Y."/>
            <person name="Xu Y."/>
            <person name="Zhou H."/>
            <person name="Xiong C."/>
            <person name="Li S."/>
            <person name="Yu J."/>
            <person name="Hong S."/>
            <person name="Yu X."/>
            <person name="Zou P."/>
            <person name="Chen C."/>
            <person name="Chang X."/>
            <person name="Wang W."/>
            <person name="Lv Y."/>
            <person name="Sun Y."/>
            <person name="Ma L."/>
            <person name="Shen B."/>
            <person name="Zhu C."/>
        </authorList>
    </citation>
    <scope>NUCLEOTIDE SEQUENCE [LARGE SCALE GENOMIC DNA]</scope>
</reference>
<organism evidence="1">
    <name type="scientific">Anopheles sinensis</name>
    <name type="common">Mosquito</name>
    <dbReference type="NCBI Taxonomy" id="74873"/>
    <lineage>
        <taxon>Eukaryota</taxon>
        <taxon>Metazoa</taxon>
        <taxon>Ecdysozoa</taxon>
        <taxon>Arthropoda</taxon>
        <taxon>Hexapoda</taxon>
        <taxon>Insecta</taxon>
        <taxon>Pterygota</taxon>
        <taxon>Neoptera</taxon>
        <taxon>Endopterygota</taxon>
        <taxon>Diptera</taxon>
        <taxon>Nematocera</taxon>
        <taxon>Culicoidea</taxon>
        <taxon>Culicidae</taxon>
        <taxon>Anophelinae</taxon>
        <taxon>Anopheles</taxon>
    </lineage>
</organism>
<sequence>MGGFVDVKKLATIIGSRSHRARKTLRCVSGSRAALCERQSNANERANRNGVASSALLYNRGSFFKFVAIARPPSMAATVNQCSERYEKAQQRYSRYGCSRKPRIEMWKMAG</sequence>
<dbReference type="VEuPathDB" id="VectorBase:ASIC019578"/>
<accession>A0A084WMS3</accession>
<evidence type="ECO:0000313" key="2">
    <source>
        <dbReference type="EnsemblMetazoa" id="ASIC019578-PA"/>
    </source>
</evidence>
<name>A0A084WMS3_ANOSI</name>
<dbReference type="Proteomes" id="UP000030765">
    <property type="component" value="Unassembled WGS sequence"/>
</dbReference>